<evidence type="ECO:0000256" key="5">
    <source>
        <dbReference type="ARBA" id="ARBA00022692"/>
    </source>
</evidence>
<comment type="caution">
    <text evidence="14">The sequence shown here is derived from an EMBL/GenBank/DDBJ whole genome shotgun (WGS) entry which is preliminary data.</text>
</comment>
<evidence type="ECO:0000256" key="9">
    <source>
        <dbReference type="ARBA" id="ARBA00023209"/>
    </source>
</evidence>
<keyword evidence="6 13" id="KW-1133">Transmembrane helix</keyword>
<dbReference type="EC" id="2.7.8.5" evidence="11"/>
<dbReference type="GO" id="GO:0008444">
    <property type="term" value="F:CDP-diacylglycerol-glycerol-3-phosphate 3-phosphatidyltransferase activity"/>
    <property type="evidence" value="ECO:0007669"/>
    <property type="project" value="UniProtKB-UniRule"/>
</dbReference>
<feature type="transmembrane region" description="Helical" evidence="13">
    <location>
        <begin position="157"/>
        <end position="181"/>
    </location>
</feature>
<dbReference type="InterPro" id="IPR043130">
    <property type="entry name" value="CDP-OH_PTrfase_TM_dom"/>
</dbReference>
<feature type="transmembrane region" description="Helical" evidence="13">
    <location>
        <begin position="12"/>
        <end position="35"/>
    </location>
</feature>
<dbReference type="UniPathway" id="UPA00085"/>
<evidence type="ECO:0000313" key="15">
    <source>
        <dbReference type="Proteomes" id="UP000070188"/>
    </source>
</evidence>
<evidence type="ECO:0000256" key="11">
    <source>
        <dbReference type="NCBIfam" id="TIGR00560"/>
    </source>
</evidence>
<proteinExistence type="inferred from homology"/>
<dbReference type="Proteomes" id="UP000070188">
    <property type="component" value="Unassembled WGS sequence"/>
</dbReference>
<protein>
    <recommendedName>
        <fullName evidence="11">CDP-diacylglycerol--glycerol-3-phosphate 3-phosphatidyltransferase</fullName>
        <ecNumber evidence="11">2.7.8.5</ecNumber>
    </recommendedName>
</protein>
<dbReference type="PIRSF" id="PIRSF000847">
    <property type="entry name" value="Phos_ph_gly_syn"/>
    <property type="match status" value="1"/>
</dbReference>
<dbReference type="InterPro" id="IPR000462">
    <property type="entry name" value="CDP-OH_P_trans"/>
</dbReference>
<dbReference type="GO" id="GO:0046474">
    <property type="term" value="P:glycerophospholipid biosynthetic process"/>
    <property type="evidence" value="ECO:0007669"/>
    <property type="project" value="TreeGrafter"/>
</dbReference>
<name>A0A132MQQ2_9ACTN</name>
<evidence type="ECO:0000256" key="2">
    <source>
        <dbReference type="ARBA" id="ARBA00010441"/>
    </source>
</evidence>
<gene>
    <name evidence="14" type="ORF">LI90_1380</name>
</gene>
<dbReference type="NCBIfam" id="TIGR00560">
    <property type="entry name" value="pgsA"/>
    <property type="match status" value="1"/>
</dbReference>
<reference evidence="15" key="1">
    <citation type="submission" date="2015-04" db="EMBL/GenBank/DDBJ databases">
        <title>Physiological reanalysis, assessment of diazotrophy, and genome sequences of multiple isolates of Streptomyces thermoautotrophicus.</title>
        <authorList>
            <person name="MacKellar D.C."/>
            <person name="Lieber L."/>
            <person name="Norman J."/>
            <person name="Bolger A."/>
            <person name="Tobin C."/>
            <person name="Murray J.W."/>
            <person name="Chang R."/>
            <person name="Ford T."/>
            <person name="Nguyen P.Q."/>
            <person name="Woodward J."/>
            <person name="Permingeat H."/>
            <person name="Joshi N.S."/>
            <person name="Silver P.A."/>
            <person name="Usadel B."/>
            <person name="Rutherford A.W."/>
            <person name="Friesen M."/>
            <person name="Prell J."/>
        </authorList>
    </citation>
    <scope>NUCLEOTIDE SEQUENCE [LARGE SCALE GENOMIC DNA]</scope>
    <source>
        <strain evidence="15">H1</strain>
    </source>
</reference>
<evidence type="ECO:0000256" key="3">
    <source>
        <dbReference type="ARBA" id="ARBA00022516"/>
    </source>
</evidence>
<evidence type="ECO:0000256" key="13">
    <source>
        <dbReference type="SAM" id="Phobius"/>
    </source>
</evidence>
<dbReference type="Pfam" id="PF01066">
    <property type="entry name" value="CDP-OH_P_transf"/>
    <property type="match status" value="1"/>
</dbReference>
<keyword evidence="7" id="KW-0443">Lipid metabolism</keyword>
<evidence type="ECO:0000256" key="7">
    <source>
        <dbReference type="ARBA" id="ARBA00023098"/>
    </source>
</evidence>
<keyword evidence="9" id="KW-0594">Phospholipid biosynthesis</keyword>
<comment type="similarity">
    <text evidence="2 12">Belongs to the CDP-alcohol phosphatidyltransferase class-I family.</text>
</comment>
<comment type="subcellular location">
    <subcellularLocation>
        <location evidence="1">Membrane</location>
        <topology evidence="1">Multi-pass membrane protein</topology>
    </subcellularLocation>
</comment>
<evidence type="ECO:0000256" key="12">
    <source>
        <dbReference type="RuleBase" id="RU003750"/>
    </source>
</evidence>
<dbReference type="RefSeq" id="WP_066885588.1">
    <property type="nucleotide sequence ID" value="NZ_CP171739.1"/>
</dbReference>
<feature type="transmembrane region" description="Helical" evidence="13">
    <location>
        <begin position="135"/>
        <end position="151"/>
    </location>
</feature>
<dbReference type="InterPro" id="IPR048254">
    <property type="entry name" value="CDP_ALCOHOL_P_TRANSF_CS"/>
</dbReference>
<keyword evidence="15" id="KW-1185">Reference proteome</keyword>
<dbReference type="InterPro" id="IPR050324">
    <property type="entry name" value="CDP-alcohol_PTase-I"/>
</dbReference>
<dbReference type="PANTHER" id="PTHR14269">
    <property type="entry name" value="CDP-DIACYLGLYCEROL--GLYCEROL-3-PHOSPHATE 3-PHOSPHATIDYLTRANSFERASE-RELATED"/>
    <property type="match status" value="1"/>
</dbReference>
<keyword evidence="5 13" id="KW-0812">Transmembrane</keyword>
<keyword evidence="4 12" id="KW-0808">Transferase</keyword>
<evidence type="ECO:0000256" key="8">
    <source>
        <dbReference type="ARBA" id="ARBA00023136"/>
    </source>
</evidence>
<keyword evidence="8 13" id="KW-0472">Membrane</keyword>
<evidence type="ECO:0000313" key="14">
    <source>
        <dbReference type="EMBL" id="KWW99741.1"/>
    </source>
</evidence>
<dbReference type="Gene3D" id="1.20.120.1760">
    <property type="match status" value="1"/>
</dbReference>
<keyword evidence="3" id="KW-0444">Lipid biosynthesis</keyword>
<feature type="transmembrane region" description="Helical" evidence="13">
    <location>
        <begin position="101"/>
        <end position="123"/>
    </location>
</feature>
<dbReference type="OrthoDB" id="9796672at2"/>
<keyword evidence="10" id="KW-1208">Phospholipid metabolism</keyword>
<dbReference type="PATRIC" id="fig|1469144.10.peg.1518"/>
<sequence length="213" mass="23474">MTAHASQSRVSAWNIANALTVLRLLLVPVFAALLLRENGQDVLSRVWAFVIFLVASLTDRIDGELARRRGLVTDFGKIVDPIADKALIGTALVGLSLLDELPWWVTVLVLARELGITLLRLFVIRHGVIPASRGGKLKTLLQTVAIALYVLPLRGWLFLVAETVMAVAVVVTFLTGLDYVFRALRLRRTSDRARAKRAAKLCQDATIQQDGVR</sequence>
<evidence type="ECO:0000256" key="1">
    <source>
        <dbReference type="ARBA" id="ARBA00004141"/>
    </source>
</evidence>
<dbReference type="AlphaFoldDB" id="A0A132MQQ2"/>
<evidence type="ECO:0000256" key="4">
    <source>
        <dbReference type="ARBA" id="ARBA00022679"/>
    </source>
</evidence>
<dbReference type="PANTHER" id="PTHR14269:SF52">
    <property type="entry name" value="PHOSPHATIDYLGLYCEROPHOSPHATE SYNTHASE-RELATED"/>
    <property type="match status" value="1"/>
</dbReference>
<evidence type="ECO:0000256" key="10">
    <source>
        <dbReference type="ARBA" id="ARBA00023264"/>
    </source>
</evidence>
<accession>A0A132MQQ2</accession>
<dbReference type="GO" id="GO:0016020">
    <property type="term" value="C:membrane"/>
    <property type="evidence" value="ECO:0007669"/>
    <property type="project" value="UniProtKB-SubCell"/>
</dbReference>
<organism evidence="14 15">
    <name type="scientific">Carbonactinospora thermoautotrophica</name>
    <dbReference type="NCBI Taxonomy" id="1469144"/>
    <lineage>
        <taxon>Bacteria</taxon>
        <taxon>Bacillati</taxon>
        <taxon>Actinomycetota</taxon>
        <taxon>Actinomycetes</taxon>
        <taxon>Kitasatosporales</taxon>
        <taxon>Carbonactinosporaceae</taxon>
        <taxon>Carbonactinospora</taxon>
    </lineage>
</organism>
<evidence type="ECO:0000256" key="6">
    <source>
        <dbReference type="ARBA" id="ARBA00022989"/>
    </source>
</evidence>
<dbReference type="PROSITE" id="PS00379">
    <property type="entry name" value="CDP_ALCOHOL_P_TRANSF"/>
    <property type="match status" value="1"/>
</dbReference>
<dbReference type="STRING" id="1469144.LI90_1380"/>
<dbReference type="InterPro" id="IPR004570">
    <property type="entry name" value="Phosphatidylglycerol_P_synth"/>
</dbReference>
<dbReference type="EMBL" id="LAXD01000001">
    <property type="protein sequence ID" value="KWW99741.1"/>
    <property type="molecule type" value="Genomic_DNA"/>
</dbReference>